<dbReference type="GO" id="GO:0005737">
    <property type="term" value="C:cytoplasm"/>
    <property type="evidence" value="ECO:0007669"/>
    <property type="project" value="TreeGrafter"/>
</dbReference>
<comment type="similarity">
    <text evidence="1">Belongs to the TBCC family.</text>
</comment>
<evidence type="ECO:0000259" key="2">
    <source>
        <dbReference type="PROSITE" id="PS51329"/>
    </source>
</evidence>
<dbReference type="InterPro" id="IPR016098">
    <property type="entry name" value="CAP/MinC_C"/>
</dbReference>
<organism evidence="3 4">
    <name type="scientific">Kingdonia uniflora</name>
    <dbReference type="NCBI Taxonomy" id="39325"/>
    <lineage>
        <taxon>Eukaryota</taxon>
        <taxon>Viridiplantae</taxon>
        <taxon>Streptophyta</taxon>
        <taxon>Embryophyta</taxon>
        <taxon>Tracheophyta</taxon>
        <taxon>Spermatophyta</taxon>
        <taxon>Magnoliopsida</taxon>
        <taxon>Ranunculales</taxon>
        <taxon>Circaeasteraceae</taxon>
        <taxon>Kingdonia</taxon>
    </lineage>
</organism>
<evidence type="ECO:0000313" key="3">
    <source>
        <dbReference type="EMBL" id="KAF6140590.1"/>
    </source>
</evidence>
<dbReference type="PANTHER" id="PTHR15139:SF0">
    <property type="entry name" value="TUBULIN-SPECIFIC CHAPERONE C"/>
    <property type="match status" value="1"/>
</dbReference>
<dbReference type="PANTHER" id="PTHR15139">
    <property type="entry name" value="TUBULIN FOLDING COFACTOR C"/>
    <property type="match status" value="1"/>
</dbReference>
<accession>A0A7J7LDH9</accession>
<comment type="caution">
    <text evidence="3">The sequence shown here is derived from an EMBL/GenBank/DDBJ whole genome shotgun (WGS) entry which is preliminary data.</text>
</comment>
<sequence length="100" mass="11202">MEIANSELLPKKFSFKNKSVVKKEMNNVGLVVMVCDSVVAEKYSVVRSTPIVEDCNGVRFAPYVLDYEGIERDLKESSLDEETGNWANMDDLSSCELCSL</sequence>
<dbReference type="GO" id="GO:0007023">
    <property type="term" value="P:post-chaperonin tubulin folding pathway"/>
    <property type="evidence" value="ECO:0007669"/>
    <property type="project" value="InterPro"/>
</dbReference>
<evidence type="ECO:0000256" key="1">
    <source>
        <dbReference type="ARBA" id="ARBA00008848"/>
    </source>
</evidence>
<proteinExistence type="inferred from homology"/>
<dbReference type="OrthoDB" id="194775at2759"/>
<dbReference type="EMBL" id="JACGCM010002358">
    <property type="protein sequence ID" value="KAF6140590.1"/>
    <property type="molecule type" value="Genomic_DNA"/>
</dbReference>
<keyword evidence="4" id="KW-1185">Reference proteome</keyword>
<dbReference type="InterPro" id="IPR012945">
    <property type="entry name" value="Tubulin-bd_cofactor_C_dom"/>
</dbReference>
<dbReference type="Proteomes" id="UP000541444">
    <property type="component" value="Unassembled WGS sequence"/>
</dbReference>
<gene>
    <name evidence="3" type="ORF">GIB67_013883</name>
</gene>
<feature type="domain" description="C-CAP/cofactor C-like" evidence="2">
    <location>
        <begin position="1"/>
        <end position="94"/>
    </location>
</feature>
<dbReference type="GO" id="GO:0007021">
    <property type="term" value="P:tubulin complex assembly"/>
    <property type="evidence" value="ECO:0007669"/>
    <property type="project" value="TreeGrafter"/>
</dbReference>
<dbReference type="AlphaFoldDB" id="A0A7J7LDH9"/>
<evidence type="ECO:0000313" key="4">
    <source>
        <dbReference type="Proteomes" id="UP000541444"/>
    </source>
</evidence>
<dbReference type="InterPro" id="IPR017901">
    <property type="entry name" value="C-CAP_CF_C-like"/>
</dbReference>
<dbReference type="Pfam" id="PF07986">
    <property type="entry name" value="TBCC"/>
    <property type="match status" value="1"/>
</dbReference>
<dbReference type="Gene3D" id="2.160.20.70">
    <property type="match status" value="1"/>
</dbReference>
<dbReference type="PROSITE" id="PS51329">
    <property type="entry name" value="C_CAP_COFACTOR_C"/>
    <property type="match status" value="1"/>
</dbReference>
<dbReference type="InterPro" id="IPR027684">
    <property type="entry name" value="TBCC"/>
</dbReference>
<name>A0A7J7LDH9_9MAGN</name>
<reference evidence="3 4" key="1">
    <citation type="journal article" date="2020" name="IScience">
        <title>Genome Sequencing of the Endangered Kingdonia uniflora (Circaeasteraceae, Ranunculales) Reveals Potential Mechanisms of Evolutionary Specialization.</title>
        <authorList>
            <person name="Sun Y."/>
            <person name="Deng T."/>
            <person name="Zhang A."/>
            <person name="Moore M.J."/>
            <person name="Landis J.B."/>
            <person name="Lin N."/>
            <person name="Zhang H."/>
            <person name="Zhang X."/>
            <person name="Huang J."/>
            <person name="Zhang X."/>
            <person name="Sun H."/>
            <person name="Wang H."/>
        </authorList>
    </citation>
    <scope>NUCLEOTIDE SEQUENCE [LARGE SCALE GENOMIC DNA]</scope>
    <source>
        <strain evidence="3">TB1705</strain>
        <tissue evidence="3">Leaf</tissue>
    </source>
</reference>
<protein>
    <recommendedName>
        <fullName evidence="2">C-CAP/cofactor C-like domain-containing protein</fullName>
    </recommendedName>
</protein>